<dbReference type="Pfam" id="PF10881">
    <property type="entry name" value="DUF2726"/>
    <property type="match status" value="1"/>
</dbReference>
<dbReference type="Gene3D" id="3.40.50.300">
    <property type="entry name" value="P-loop containing nucleotide triphosphate hydrolases"/>
    <property type="match status" value="2"/>
</dbReference>
<dbReference type="CDD" id="cd18808">
    <property type="entry name" value="SF1_C_Upf1"/>
    <property type="match status" value="1"/>
</dbReference>
<evidence type="ECO:0000259" key="1">
    <source>
        <dbReference type="Pfam" id="PF10881"/>
    </source>
</evidence>
<dbReference type="PANTHER" id="PTHR10887">
    <property type="entry name" value="DNA2/NAM7 HELICASE FAMILY"/>
    <property type="match status" value="1"/>
</dbReference>
<dbReference type="RefSeq" id="WP_312031494.1">
    <property type="nucleotide sequence ID" value="NZ_CP051151.1"/>
</dbReference>
<dbReference type="InterPro" id="IPR041677">
    <property type="entry name" value="DNA2/NAM7_AAA_11"/>
</dbReference>
<dbReference type="SUPFAM" id="SSF52540">
    <property type="entry name" value="P-loop containing nucleoside triphosphate hydrolases"/>
    <property type="match status" value="1"/>
</dbReference>
<organism evidence="4 5">
    <name type="scientific">Hujiaoplasma nucleasis</name>
    <dbReference type="NCBI Taxonomy" id="2725268"/>
    <lineage>
        <taxon>Bacteria</taxon>
        <taxon>Bacillati</taxon>
        <taxon>Mycoplasmatota</taxon>
        <taxon>Mollicutes</taxon>
        <taxon>Candidatus Izemoplasmatales</taxon>
        <taxon>Hujiaoplasmataceae</taxon>
        <taxon>Hujiaoplasma</taxon>
    </lineage>
</organism>
<dbReference type="Gene3D" id="3.40.960.10">
    <property type="entry name" value="VSR Endonuclease"/>
    <property type="match status" value="1"/>
</dbReference>
<name>A0A7L6N5V3_9MOLU</name>
<evidence type="ECO:0000313" key="5">
    <source>
        <dbReference type="Proteomes" id="UP000512167"/>
    </source>
</evidence>
<dbReference type="InterPro" id="IPR041679">
    <property type="entry name" value="DNA2/NAM7-like_C"/>
</dbReference>
<dbReference type="EMBL" id="CP051151">
    <property type="protein sequence ID" value="QLY40647.1"/>
    <property type="molecule type" value="Genomic_DNA"/>
</dbReference>
<evidence type="ECO:0000259" key="3">
    <source>
        <dbReference type="Pfam" id="PF13087"/>
    </source>
</evidence>
<dbReference type="InterPro" id="IPR024402">
    <property type="entry name" value="DUF2726"/>
</dbReference>
<dbReference type="PANTHER" id="PTHR10887:SF495">
    <property type="entry name" value="HELICASE SENATAXIN ISOFORM X1-RELATED"/>
    <property type="match status" value="1"/>
</dbReference>
<keyword evidence="5" id="KW-1185">Reference proteome</keyword>
<protein>
    <submittedName>
        <fullName evidence="4">DUF2726 domain-containing protein</fullName>
    </submittedName>
</protein>
<dbReference type="Pfam" id="PF13087">
    <property type="entry name" value="AAA_12"/>
    <property type="match status" value="1"/>
</dbReference>
<dbReference type="AlphaFoldDB" id="A0A7L6N5V3"/>
<gene>
    <name evidence="4" type="ORF">HF295_07230</name>
</gene>
<dbReference type="InterPro" id="IPR027417">
    <property type="entry name" value="P-loop_NTPase"/>
</dbReference>
<feature type="domain" description="DUF2726" evidence="1">
    <location>
        <begin position="878"/>
        <end position="996"/>
    </location>
</feature>
<sequence length="1002" mass="116401">MSVSFKIRSSIKRAIETGELLYVDYVNKNEDNTFYFFGIKNLKFNGDESKLTGSAYNYQYIDYIDITIELNRIKDARCVEGTKNLFKTNIKKYMKVPNVNNYFTEEINEKHILDYYSDCIENSNDLAFVSTFFLDSFDLDTIKESQRMSLDKEDVDSILKLLNINEDKVKEKYKLAFNVLSIANFDLDVIPLVYLPIYLNVFDKEIFFLEEEFVFHQNNISKLLKTPDIDVSIYENHIDQLREDIDSNSFKPQIYDENPQIFKLKLDLSLSPRKDFQKIKDIIYSKKELTPVLKAFFGKYEKPVLSNNKNIYFVDNKVNADQVMATYSVINNDLTYVQGPPGTGKSATIVNMIVSSMLNNDTTLVTSYTNAAVDNIYNKLRNLKYKQYNIPIPMIRLGSQEYARKGIRYIKNAYLYYQSIIKDINLEELRKEYKALIPIEVNKLLQINSVIDANTNRKDVETKIDYYDKLIEIFTKNKTLKKKVKDLKKSRTAQKGYLTRIEKKTIDNILDELNINFEVILLGIFIKSLDSFQKLEEDKYAYIKQMITSESYEDQRSALYKEYTHEANLRILQQIFPVFLTTNISSRSLPDKQPTFDLLIMDEAGQCENAYAIVAMSKASRAAFIGDPNQLLPVVTISDTVNNHLTYQYSIPDVYNYKKTSILQTLNQIDFINDLIILKKHYRCRKSIVNFANKKYYNNRLDIQVDQIDNEDCKFIDVKSEFYNNKKNTSLPEVIAIIEELKKIPPDKTIGVISPFRNQTLLINKKIKEELPDSKISVGTVHKFQGQEKDVILLSLAVGGDSYKGSYDWIKDNRQLINVATTRPKERLVVVGDKNSINTLSEGQNSDLKDLIEYTSQFNKETFNISSVGKKYGDITSKNLYTNYEDMFFDTLQRVLEINTKGFRINGQTDVKQVLNIHEGHPLFEYATKASFDFLIIDKKNNVRLAIELGGAEHKYDPIVISRDKVKKQLADEKGLEIIYINNRDARRYKMLKDILKPLLMK</sequence>
<dbReference type="GO" id="GO:0004386">
    <property type="term" value="F:helicase activity"/>
    <property type="evidence" value="ECO:0007669"/>
    <property type="project" value="InterPro"/>
</dbReference>
<reference evidence="4 5" key="1">
    <citation type="submission" date="2020-04" db="EMBL/GenBank/DDBJ databases">
        <authorList>
            <person name="Zheng R.K."/>
            <person name="Sun C.M."/>
        </authorList>
    </citation>
    <scope>NUCLEOTIDE SEQUENCE [LARGE SCALE GENOMIC DNA]</scope>
    <source>
        <strain evidence="5">zrk29</strain>
    </source>
</reference>
<dbReference type="Pfam" id="PF13086">
    <property type="entry name" value="AAA_11"/>
    <property type="match status" value="1"/>
</dbReference>
<evidence type="ECO:0000313" key="4">
    <source>
        <dbReference type="EMBL" id="QLY40647.1"/>
    </source>
</evidence>
<feature type="domain" description="DNA2/NAM7 helicase helicase" evidence="2">
    <location>
        <begin position="318"/>
        <end position="635"/>
    </location>
</feature>
<dbReference type="KEGG" id="tbk:HF295_07230"/>
<dbReference type="InterPro" id="IPR047187">
    <property type="entry name" value="SF1_C_Upf1"/>
</dbReference>
<dbReference type="Proteomes" id="UP000512167">
    <property type="component" value="Chromosome"/>
</dbReference>
<proteinExistence type="predicted"/>
<evidence type="ECO:0000259" key="2">
    <source>
        <dbReference type="Pfam" id="PF13086"/>
    </source>
</evidence>
<accession>A0A7L6N5V3</accession>
<feature type="domain" description="DNA2/NAM7 helicase-like C-terminal" evidence="3">
    <location>
        <begin position="660"/>
        <end position="834"/>
    </location>
</feature>
<dbReference type="InterPro" id="IPR045055">
    <property type="entry name" value="DNA2/NAM7-like"/>
</dbReference>